<dbReference type="InterPro" id="IPR016155">
    <property type="entry name" value="Mopterin_synth/thiamin_S_b"/>
</dbReference>
<comment type="similarity">
    <text evidence="1">Belongs to the UPF0125 (RnfH) family.</text>
</comment>
<name>A0ABU1XUK9_9GAMM</name>
<gene>
    <name evidence="2" type="ORF">J2W68_001171</name>
</gene>
<keyword evidence="3" id="KW-1185">Reference proteome</keyword>
<evidence type="ECO:0000313" key="3">
    <source>
        <dbReference type="Proteomes" id="UP001256588"/>
    </source>
</evidence>
<proteinExistence type="inferred from homology"/>
<dbReference type="Gene3D" id="3.10.20.280">
    <property type="entry name" value="RnfH-like"/>
    <property type="match status" value="1"/>
</dbReference>
<dbReference type="InterPro" id="IPR005346">
    <property type="entry name" value="RnfH"/>
</dbReference>
<dbReference type="RefSeq" id="WP_310233560.1">
    <property type="nucleotide sequence ID" value="NZ_JAVDWO010000004.1"/>
</dbReference>
<dbReference type="EMBL" id="JAVDWO010000004">
    <property type="protein sequence ID" value="MDR7192457.1"/>
    <property type="molecule type" value="Genomic_DNA"/>
</dbReference>
<reference evidence="2 3" key="1">
    <citation type="submission" date="2023-07" db="EMBL/GenBank/DDBJ databases">
        <title>Sorghum-associated microbial communities from plants grown in Nebraska, USA.</title>
        <authorList>
            <person name="Schachtman D."/>
        </authorList>
    </citation>
    <scope>NUCLEOTIDE SEQUENCE [LARGE SCALE GENOMIC DNA]</scope>
    <source>
        <strain evidence="2 3">4099</strain>
    </source>
</reference>
<dbReference type="Pfam" id="PF03658">
    <property type="entry name" value="Ub-RnfH"/>
    <property type="match status" value="1"/>
</dbReference>
<protein>
    <submittedName>
        <fullName evidence="2">Ubiquitin-RnfH superfamily antitoxin RatB of RatAB toxin-antitoxin module</fullName>
    </submittedName>
</protein>
<dbReference type="PANTHER" id="PTHR37483">
    <property type="entry name" value="UPF0125 PROTEIN RATB"/>
    <property type="match status" value="1"/>
</dbReference>
<evidence type="ECO:0000313" key="2">
    <source>
        <dbReference type="EMBL" id="MDR7192457.1"/>
    </source>
</evidence>
<dbReference type="Proteomes" id="UP001256588">
    <property type="component" value="Unassembled WGS sequence"/>
</dbReference>
<dbReference type="InterPro" id="IPR037021">
    <property type="entry name" value="RnfH_sf"/>
</dbReference>
<organism evidence="2 3">
    <name type="scientific">Luteimonas terrae</name>
    <dbReference type="NCBI Taxonomy" id="1530191"/>
    <lineage>
        <taxon>Bacteria</taxon>
        <taxon>Pseudomonadati</taxon>
        <taxon>Pseudomonadota</taxon>
        <taxon>Gammaproteobacteria</taxon>
        <taxon>Lysobacterales</taxon>
        <taxon>Lysobacteraceae</taxon>
        <taxon>Luteimonas</taxon>
    </lineage>
</organism>
<evidence type="ECO:0000256" key="1">
    <source>
        <dbReference type="ARBA" id="ARBA00010645"/>
    </source>
</evidence>
<dbReference type="SUPFAM" id="SSF54285">
    <property type="entry name" value="MoaD/ThiS"/>
    <property type="match status" value="1"/>
</dbReference>
<sequence>MKAVRVVRAWPGRHDEWTLQLDDAATVADAVEAMRQTAPTTLEAVAGYAVFGVRVQPAAVLREGDRLELLEALQIDPKDARRRRAAASRGET</sequence>
<accession>A0ABU1XUK9</accession>
<dbReference type="PANTHER" id="PTHR37483:SF1">
    <property type="entry name" value="UPF0125 PROTEIN RATB"/>
    <property type="match status" value="1"/>
</dbReference>
<comment type="caution">
    <text evidence="2">The sequence shown here is derived from an EMBL/GenBank/DDBJ whole genome shotgun (WGS) entry which is preliminary data.</text>
</comment>